<dbReference type="InterPro" id="IPR050131">
    <property type="entry name" value="Peptidase_S8_subtilisin-like"/>
</dbReference>
<evidence type="ECO:0000259" key="11">
    <source>
        <dbReference type="Pfam" id="PF02225"/>
    </source>
</evidence>
<dbReference type="InterPro" id="IPR034213">
    <property type="entry name" value="S8_Vpr-like"/>
</dbReference>
<evidence type="ECO:0000256" key="7">
    <source>
        <dbReference type="ARBA" id="ARBA00022825"/>
    </source>
</evidence>
<feature type="active site" description="Charge relay system" evidence="8">
    <location>
        <position position="136"/>
    </location>
</feature>
<dbReference type="PANTHER" id="PTHR43806">
    <property type="entry name" value="PEPTIDASE S8"/>
    <property type="match status" value="1"/>
</dbReference>
<dbReference type="PRINTS" id="PR00723">
    <property type="entry name" value="SUBTILISIN"/>
</dbReference>
<evidence type="ECO:0000256" key="4">
    <source>
        <dbReference type="ARBA" id="ARBA00022670"/>
    </source>
</evidence>
<dbReference type="InterPro" id="IPR022398">
    <property type="entry name" value="Peptidase_S8_His-AS"/>
</dbReference>
<dbReference type="Proteomes" id="UP001595772">
    <property type="component" value="Unassembled WGS sequence"/>
</dbReference>
<keyword evidence="7 8" id="KW-0720">Serine protease</keyword>
<dbReference type="InterPro" id="IPR013783">
    <property type="entry name" value="Ig-like_fold"/>
</dbReference>
<feature type="domain" description="PA" evidence="11">
    <location>
        <begin position="329"/>
        <end position="401"/>
    </location>
</feature>
<evidence type="ECO:0000256" key="8">
    <source>
        <dbReference type="PROSITE-ProRule" id="PRU01240"/>
    </source>
</evidence>
<dbReference type="PROSITE" id="PS00136">
    <property type="entry name" value="SUBTILASE_ASP"/>
    <property type="match status" value="1"/>
</dbReference>
<dbReference type="SUPFAM" id="SSF52025">
    <property type="entry name" value="PA domain"/>
    <property type="match status" value="1"/>
</dbReference>
<dbReference type="InterPro" id="IPR023828">
    <property type="entry name" value="Peptidase_S8_Ser-AS"/>
</dbReference>
<dbReference type="Gene3D" id="3.50.30.30">
    <property type="match status" value="1"/>
</dbReference>
<proteinExistence type="inferred from homology"/>
<dbReference type="PANTHER" id="PTHR43806:SF65">
    <property type="entry name" value="SERINE PROTEASE APRX"/>
    <property type="match status" value="1"/>
</dbReference>
<dbReference type="InterPro" id="IPR000209">
    <property type="entry name" value="Peptidase_S8/S53_dom"/>
</dbReference>
<comment type="similarity">
    <text evidence="1 8 9">Belongs to the peptidase S8 family.</text>
</comment>
<sequence length="728" mass="80854">MRKSTLFLFLIIFITTINPTTNDAQEKVEDLQSIIIEVEGEPNVHKQYIEAYHPFIEVVAVYEKLFNGLALQGTPKNLERMESLEFIKGIHSVQKYEAIEWKKSTDRLSKEDLLQQPYELNTTEYTGKDVKVGVIDTGIDYEHSDLQKNYQSGYDLVDLDDDPMESLPEQGIPTSHGSHVAGIIAADGEIKGVAPDAEIYAYRALGPGGAGTSMQVLAAMEKAIEDGVNVINLSLGNNVNVPDYPTSMAVNRASEMGIPVVIANGNSGPGDWTVGSPATADQALSVGASMSPMKIPFLYESLQEKAIQLTEMAGSPLWDITKSYQIVEATSPNESMSGKIALLKRGEVPFYELAKMVEQNGAIAAIIYNNEDGTFQGSLEHEQNPINIPVAAISKEDGEWLKTQSDRKNLYMGTRYWNQESTTAPFSSRGPVTVNWNIKPDVLAPGTGILSTVPGGYEQMDGTSMAAPHVTGVVALIKEAHPGWTRDQIIGAIKTTSDLFKDPEKLDPTVQGMGAIRPEEAIETTTIIHNPQLNFGKVDNYREELFFDLNIENMTEETQTYTFNYPKKQNGINWNLPQSFIVEAKEKKTIPIELHITTARLEEGVHQGWLTLNKGDDAYQLPYIFVNQHADQPKTAGFEFSLKSFSEDDYNYKIYLTEPARRIEIDLYNPESLLFDRKLLEAEDLQAGLHEGEISKKEAGQGGYYLALVTVYLENGEYESNQSIIYLE</sequence>
<keyword evidence="13" id="KW-1185">Reference proteome</keyword>
<dbReference type="RefSeq" id="WP_379497465.1">
    <property type="nucleotide sequence ID" value="NZ_JBHSAO010000011.1"/>
</dbReference>
<keyword evidence="6 8" id="KW-0378">Hydrolase</keyword>
<keyword evidence="5" id="KW-0732">Signal</keyword>
<dbReference type="PROSITE" id="PS00138">
    <property type="entry name" value="SUBTILASE_SER"/>
    <property type="match status" value="1"/>
</dbReference>
<feature type="active site" description="Charge relay system" evidence="8">
    <location>
        <position position="464"/>
    </location>
</feature>
<dbReference type="PROSITE" id="PS51892">
    <property type="entry name" value="SUBTILASE"/>
    <property type="match status" value="1"/>
</dbReference>
<dbReference type="Pfam" id="PF00082">
    <property type="entry name" value="Peptidase_S8"/>
    <property type="match status" value="1"/>
</dbReference>
<evidence type="ECO:0000256" key="9">
    <source>
        <dbReference type="RuleBase" id="RU003355"/>
    </source>
</evidence>
<keyword evidence="2" id="KW-0134">Cell wall</keyword>
<dbReference type="SUPFAM" id="SSF52743">
    <property type="entry name" value="Subtilisin-like"/>
    <property type="match status" value="1"/>
</dbReference>
<evidence type="ECO:0000256" key="1">
    <source>
        <dbReference type="ARBA" id="ARBA00011073"/>
    </source>
</evidence>
<protein>
    <submittedName>
        <fullName evidence="12">S8 family serine peptidase</fullName>
    </submittedName>
</protein>
<evidence type="ECO:0000313" key="12">
    <source>
        <dbReference type="EMBL" id="MFC4024964.1"/>
    </source>
</evidence>
<evidence type="ECO:0000256" key="3">
    <source>
        <dbReference type="ARBA" id="ARBA00022525"/>
    </source>
</evidence>
<dbReference type="Pfam" id="PF02225">
    <property type="entry name" value="PA"/>
    <property type="match status" value="1"/>
</dbReference>
<comment type="caution">
    <text evidence="12">The sequence shown here is derived from an EMBL/GenBank/DDBJ whole genome shotgun (WGS) entry which is preliminary data.</text>
</comment>
<evidence type="ECO:0000313" key="13">
    <source>
        <dbReference type="Proteomes" id="UP001595772"/>
    </source>
</evidence>
<dbReference type="Gene3D" id="2.60.40.10">
    <property type="entry name" value="Immunoglobulins"/>
    <property type="match status" value="1"/>
</dbReference>
<dbReference type="InterPro" id="IPR036852">
    <property type="entry name" value="Peptidase_S8/S53_dom_sf"/>
</dbReference>
<dbReference type="InterPro" id="IPR023827">
    <property type="entry name" value="Peptidase_S8_Asp-AS"/>
</dbReference>
<evidence type="ECO:0000256" key="2">
    <source>
        <dbReference type="ARBA" id="ARBA00022512"/>
    </source>
</evidence>
<dbReference type="PROSITE" id="PS00137">
    <property type="entry name" value="SUBTILASE_HIS"/>
    <property type="match status" value="1"/>
</dbReference>
<gene>
    <name evidence="12" type="ORF">ACFOUV_14315</name>
</gene>
<name>A0ABV8GYQ3_9BACI</name>
<evidence type="ECO:0000259" key="10">
    <source>
        <dbReference type="Pfam" id="PF00082"/>
    </source>
</evidence>
<keyword evidence="4 8" id="KW-0645">Protease</keyword>
<accession>A0ABV8GYQ3</accession>
<organism evidence="12 13">
    <name type="scientific">Oceanobacillus longus</name>
    <dbReference type="NCBI Taxonomy" id="930120"/>
    <lineage>
        <taxon>Bacteria</taxon>
        <taxon>Bacillati</taxon>
        <taxon>Bacillota</taxon>
        <taxon>Bacilli</taxon>
        <taxon>Bacillales</taxon>
        <taxon>Bacillaceae</taxon>
        <taxon>Oceanobacillus</taxon>
    </lineage>
</organism>
<feature type="domain" description="Peptidase S8/S53" evidence="10">
    <location>
        <begin position="127"/>
        <end position="499"/>
    </location>
</feature>
<dbReference type="InterPro" id="IPR046450">
    <property type="entry name" value="PA_dom_sf"/>
</dbReference>
<evidence type="ECO:0000256" key="5">
    <source>
        <dbReference type="ARBA" id="ARBA00022729"/>
    </source>
</evidence>
<evidence type="ECO:0000256" key="6">
    <source>
        <dbReference type="ARBA" id="ARBA00022801"/>
    </source>
</evidence>
<keyword evidence="3" id="KW-0964">Secreted</keyword>
<dbReference type="EMBL" id="JBHSAO010000011">
    <property type="protein sequence ID" value="MFC4024964.1"/>
    <property type="molecule type" value="Genomic_DNA"/>
</dbReference>
<dbReference type="InterPro" id="IPR015500">
    <property type="entry name" value="Peptidase_S8_subtilisin-rel"/>
</dbReference>
<feature type="active site" description="Charge relay system" evidence="8">
    <location>
        <position position="176"/>
    </location>
</feature>
<reference evidence="13" key="1">
    <citation type="journal article" date="2019" name="Int. J. Syst. Evol. Microbiol.">
        <title>The Global Catalogue of Microorganisms (GCM) 10K type strain sequencing project: providing services to taxonomists for standard genome sequencing and annotation.</title>
        <authorList>
            <consortium name="The Broad Institute Genomics Platform"/>
            <consortium name="The Broad Institute Genome Sequencing Center for Infectious Disease"/>
            <person name="Wu L."/>
            <person name="Ma J."/>
        </authorList>
    </citation>
    <scope>NUCLEOTIDE SEQUENCE [LARGE SCALE GENOMIC DNA]</scope>
    <source>
        <strain evidence="13">IBRC-M 10703</strain>
    </source>
</reference>
<dbReference type="CDD" id="cd07474">
    <property type="entry name" value="Peptidases_S8_subtilisin_Vpr-like"/>
    <property type="match status" value="1"/>
</dbReference>
<dbReference type="InterPro" id="IPR003137">
    <property type="entry name" value="PA_domain"/>
</dbReference>
<dbReference type="Gene3D" id="3.40.50.200">
    <property type="entry name" value="Peptidase S8/S53 domain"/>
    <property type="match status" value="1"/>
</dbReference>